<name>A0A3S3PGM9_9ACAR</name>
<evidence type="ECO:0000313" key="15">
    <source>
        <dbReference type="EMBL" id="RWS14818.1"/>
    </source>
</evidence>
<dbReference type="EMBL" id="NCKU01000812">
    <property type="protein sequence ID" value="RWS14058.1"/>
    <property type="molecule type" value="Genomic_DNA"/>
</dbReference>
<reference evidence="16" key="2">
    <citation type="submission" date="2018-11" db="EMBL/GenBank/DDBJ databases">
        <title>Trombidioid mite genomics.</title>
        <authorList>
            <person name="Dong X."/>
        </authorList>
    </citation>
    <scope>NUCLEOTIDE SEQUENCE</scope>
    <source>
        <strain evidence="16">UoL-WK</strain>
    </source>
</reference>
<dbReference type="PANTHER" id="PTHR12825:SF0">
    <property type="entry name" value="VESICLE TRANSPORT PROTEIN SEC20"/>
    <property type="match status" value="1"/>
</dbReference>
<dbReference type="GO" id="GO:0005789">
    <property type="term" value="C:endoplasmic reticulum membrane"/>
    <property type="evidence" value="ECO:0007669"/>
    <property type="project" value="UniProtKB-SubCell"/>
</dbReference>
<feature type="domain" description="Sec20 C-terminal" evidence="12">
    <location>
        <begin position="137"/>
        <end position="226"/>
    </location>
</feature>
<evidence type="ECO:0000256" key="2">
    <source>
        <dbReference type="ARBA" id="ARBA00022448"/>
    </source>
</evidence>
<keyword evidence="3 11" id="KW-0812">Transmembrane</keyword>
<dbReference type="PANTHER" id="PTHR12825">
    <property type="entry name" value="BNIP1-RELATED"/>
    <property type="match status" value="1"/>
</dbReference>
<accession>A0A3S3PGM9</accession>
<organism evidence="16 17">
    <name type="scientific">Dinothrombium tinctorium</name>
    <dbReference type="NCBI Taxonomy" id="1965070"/>
    <lineage>
        <taxon>Eukaryota</taxon>
        <taxon>Metazoa</taxon>
        <taxon>Ecdysozoa</taxon>
        <taxon>Arthropoda</taxon>
        <taxon>Chelicerata</taxon>
        <taxon>Arachnida</taxon>
        <taxon>Acari</taxon>
        <taxon>Acariformes</taxon>
        <taxon>Trombidiformes</taxon>
        <taxon>Prostigmata</taxon>
        <taxon>Anystina</taxon>
        <taxon>Parasitengona</taxon>
        <taxon>Trombidioidea</taxon>
        <taxon>Trombidiidae</taxon>
        <taxon>Dinothrombium</taxon>
    </lineage>
</organism>
<dbReference type="EMBL" id="NCKU01000614">
    <property type="protein sequence ID" value="RWS14818.1"/>
    <property type="molecule type" value="Genomic_DNA"/>
</dbReference>
<evidence type="ECO:0000313" key="14">
    <source>
        <dbReference type="EMBL" id="RWS14089.1"/>
    </source>
</evidence>
<evidence type="ECO:0000256" key="6">
    <source>
        <dbReference type="ARBA" id="ARBA00022989"/>
    </source>
</evidence>
<evidence type="ECO:0000256" key="4">
    <source>
        <dbReference type="ARBA" id="ARBA00022824"/>
    </source>
</evidence>
<dbReference type="CDD" id="cd15865">
    <property type="entry name" value="SNARE_SEC20"/>
    <property type="match status" value="1"/>
</dbReference>
<dbReference type="GO" id="GO:0005484">
    <property type="term" value="F:SNAP receptor activity"/>
    <property type="evidence" value="ECO:0007669"/>
    <property type="project" value="InterPro"/>
</dbReference>
<dbReference type="GO" id="GO:0031201">
    <property type="term" value="C:SNARE complex"/>
    <property type="evidence" value="ECO:0007669"/>
    <property type="project" value="TreeGrafter"/>
</dbReference>
<dbReference type="OrthoDB" id="46868at2759"/>
<comment type="caution">
    <text evidence="16">The sequence shown here is derived from an EMBL/GenBank/DDBJ whole genome shotgun (WGS) entry which is preliminary data.</text>
</comment>
<keyword evidence="5" id="KW-0931">ER-Golgi transport</keyword>
<dbReference type="InterPro" id="IPR056173">
    <property type="entry name" value="Sec20_C"/>
</dbReference>
<evidence type="ECO:0000313" key="16">
    <source>
        <dbReference type="EMBL" id="RWS14860.1"/>
    </source>
</evidence>
<proteinExistence type="inferred from homology"/>
<dbReference type="Proteomes" id="UP000285301">
    <property type="component" value="Unassembled WGS sequence"/>
</dbReference>
<evidence type="ECO:0000256" key="9">
    <source>
        <dbReference type="ARBA" id="ARBA00037934"/>
    </source>
</evidence>
<keyword evidence="8 11" id="KW-0472">Membrane</keyword>
<evidence type="ECO:0000313" key="13">
    <source>
        <dbReference type="EMBL" id="RWS14058.1"/>
    </source>
</evidence>
<dbReference type="InterPro" id="IPR005606">
    <property type="entry name" value="Sec20"/>
</dbReference>
<evidence type="ECO:0000256" key="10">
    <source>
        <dbReference type="SAM" id="Coils"/>
    </source>
</evidence>
<reference evidence="16 17" key="1">
    <citation type="journal article" date="2018" name="Gigascience">
        <title>Genomes of trombidid mites reveal novel predicted allergens and laterally-transferred genes associated with secondary metabolism.</title>
        <authorList>
            <person name="Dong X."/>
            <person name="Chaisiri K."/>
            <person name="Xia D."/>
            <person name="Armstrong S.D."/>
            <person name="Fang Y."/>
            <person name="Donnelly M.J."/>
            <person name="Kadowaki T."/>
            <person name="McGarry J.W."/>
            <person name="Darby A.C."/>
            <person name="Makepeace B.L."/>
        </authorList>
    </citation>
    <scope>NUCLEOTIDE SEQUENCE [LARGE SCALE GENOMIC DNA]</scope>
    <source>
        <strain evidence="16">UoL-WK</strain>
    </source>
</reference>
<keyword evidence="17" id="KW-1185">Reference proteome</keyword>
<evidence type="ECO:0000256" key="8">
    <source>
        <dbReference type="ARBA" id="ARBA00023136"/>
    </source>
</evidence>
<comment type="subcellular location">
    <subcellularLocation>
        <location evidence="1">Endoplasmic reticulum membrane</location>
        <topology evidence="1">Single-pass type IV membrane protein</topology>
    </subcellularLocation>
</comment>
<feature type="coiled-coil region" evidence="10">
    <location>
        <begin position="4"/>
        <end position="58"/>
    </location>
</feature>
<keyword evidence="2" id="KW-0813">Transport</keyword>
<dbReference type="Pfam" id="PF03908">
    <property type="entry name" value="Sec20"/>
    <property type="match status" value="1"/>
</dbReference>
<keyword evidence="4" id="KW-0256">Endoplasmic reticulum</keyword>
<protein>
    <submittedName>
        <fullName evidence="16">Vesicle transport protein SEC20-like protein</fullName>
    </submittedName>
</protein>
<sequence length="227" mass="26351">MQRLKEEQQAIVKQDIEVKQLIQQIWNCESDEQLNELNVRITRQVQSHKDAIDQYERSIANLKKPSERESLLAEIDAYRNQVESNYISLRKANLNCRRVIDEKAKQSLFASNEHITESDGLRQRRKATDKQQVLNKTLSVTENLQAVSRMMAEQVAQSQNSLQTLINSSAVVTETREEFKMMNAVISQSKKLLEKYGRRETTDKVLIILALAFFFASVLYVITKRLF</sequence>
<comment type="similarity">
    <text evidence="9">Belongs to the SEC20 family.</text>
</comment>
<dbReference type="GO" id="GO:0006890">
    <property type="term" value="P:retrograde vesicle-mediated transport, Golgi to endoplasmic reticulum"/>
    <property type="evidence" value="ECO:0007669"/>
    <property type="project" value="InterPro"/>
</dbReference>
<evidence type="ECO:0000256" key="11">
    <source>
        <dbReference type="SAM" id="Phobius"/>
    </source>
</evidence>
<evidence type="ECO:0000313" key="17">
    <source>
        <dbReference type="Proteomes" id="UP000285301"/>
    </source>
</evidence>
<evidence type="ECO:0000256" key="1">
    <source>
        <dbReference type="ARBA" id="ARBA00004163"/>
    </source>
</evidence>
<evidence type="ECO:0000256" key="5">
    <source>
        <dbReference type="ARBA" id="ARBA00022892"/>
    </source>
</evidence>
<gene>
    <name evidence="15" type="ORF">B4U79_00908</name>
    <name evidence="16" type="ORF">B4U79_01729</name>
    <name evidence="14" type="ORF">B4U79_06720</name>
    <name evidence="13" type="ORF">B4U79_12129</name>
</gene>
<keyword evidence="6 11" id="KW-1133">Transmembrane helix</keyword>
<dbReference type="EMBL" id="NCKU01000805">
    <property type="protein sequence ID" value="RWS14089.1"/>
    <property type="molecule type" value="Genomic_DNA"/>
</dbReference>
<dbReference type="AlphaFoldDB" id="A0A3S3PGM9"/>
<dbReference type="EMBL" id="NCKU01000605">
    <property type="protein sequence ID" value="RWS14860.1"/>
    <property type="molecule type" value="Genomic_DNA"/>
</dbReference>
<evidence type="ECO:0000256" key="3">
    <source>
        <dbReference type="ARBA" id="ARBA00022692"/>
    </source>
</evidence>
<dbReference type="STRING" id="1965070.A0A3S3PGM9"/>
<evidence type="ECO:0000259" key="12">
    <source>
        <dbReference type="Pfam" id="PF03908"/>
    </source>
</evidence>
<keyword evidence="7 10" id="KW-0175">Coiled coil</keyword>
<evidence type="ECO:0000256" key="7">
    <source>
        <dbReference type="ARBA" id="ARBA00023054"/>
    </source>
</evidence>
<feature type="transmembrane region" description="Helical" evidence="11">
    <location>
        <begin position="205"/>
        <end position="223"/>
    </location>
</feature>